<name>A0A8H5H7U0_9AGAR</name>
<gene>
    <name evidence="15" type="ORF">D9757_009842</name>
</gene>
<reference evidence="15 16" key="1">
    <citation type="journal article" date="2020" name="ISME J.">
        <title>Uncovering the hidden diversity of litter-decomposition mechanisms in mushroom-forming fungi.</title>
        <authorList>
            <person name="Floudas D."/>
            <person name="Bentzer J."/>
            <person name="Ahren D."/>
            <person name="Johansson T."/>
            <person name="Persson P."/>
            <person name="Tunlid A."/>
        </authorList>
    </citation>
    <scope>NUCLEOTIDE SEQUENCE [LARGE SCALE GENOMIC DNA]</scope>
    <source>
        <strain evidence="15 16">CBS 406.79</strain>
    </source>
</reference>
<comment type="catalytic activity">
    <reaction evidence="1 12">
        <text>Endohydrolysis of (1-&gt;4)-alpha-D-glucosidic linkages in polysaccharides containing three or more (1-&gt;4)-alpha-linked D-glucose units.</text>
        <dbReference type="EC" id="3.2.1.1"/>
    </reaction>
</comment>
<evidence type="ECO:0000259" key="14">
    <source>
        <dbReference type="PROSITE" id="PS51166"/>
    </source>
</evidence>
<proteinExistence type="inferred from homology"/>
<dbReference type="Pfam" id="PF00128">
    <property type="entry name" value="Alpha-amylase"/>
    <property type="match status" value="1"/>
</dbReference>
<dbReference type="InterPro" id="IPR006048">
    <property type="entry name" value="A-amylase/branching_C"/>
</dbReference>
<dbReference type="GO" id="GO:0004556">
    <property type="term" value="F:alpha-amylase activity"/>
    <property type="evidence" value="ECO:0007669"/>
    <property type="project" value="UniProtKB-UniRule"/>
</dbReference>
<keyword evidence="9 12" id="KW-0326">Glycosidase</keyword>
<dbReference type="CDD" id="cd05808">
    <property type="entry name" value="CBM20_alpha_amylase"/>
    <property type="match status" value="1"/>
</dbReference>
<dbReference type="SUPFAM" id="SSF51011">
    <property type="entry name" value="Glycosyl hydrolase domain"/>
    <property type="match status" value="1"/>
</dbReference>
<comment type="similarity">
    <text evidence="3 11">Belongs to the glycosyl hydrolase 13 family.</text>
</comment>
<dbReference type="FunFam" id="2.60.40.10:FF:000552">
    <property type="entry name" value="Related to glucoamylase"/>
    <property type="match status" value="1"/>
</dbReference>
<evidence type="ECO:0000256" key="2">
    <source>
        <dbReference type="ARBA" id="ARBA00001913"/>
    </source>
</evidence>
<comment type="caution">
    <text evidence="15">The sequence shown here is derived from an EMBL/GenBank/DDBJ whole genome shotgun (WGS) entry which is preliminary data.</text>
</comment>
<evidence type="ECO:0000313" key="16">
    <source>
        <dbReference type="Proteomes" id="UP000518752"/>
    </source>
</evidence>
<sequence>MYAYSSNGSNNLDSKSYQHVDISQTTIAHLLPRSRDLKDLRSLQVLPLPHGPQFPIRFHFFPLNSSVPNKKRYRFIELRSSDLTPSFTERMFSSLLGYALFALLLPSYNAASLNVSIDDLHARQSVGPKSVIVQMFEWTWNSIAAECTNFLGPAGYGYRVPLKNISPERNGGLIISLYHTPSPPNEAIERSFKGQSLGSENFDHGTHYYYHSMIQACHNAGVLVIADTLFNHMTANAQGTGVAGSTYTQFAYPGIYQTQARRLFLLFFPDFHMCGLEPGNAIVDWDNEQEVWTCELENLADLATDTTYVRGRLAEYANDLMSLGIDGLRLDAAKCIPPADLEAIFAQFTKKPYLTQEVTFGAGEPVTPELYTGIGNVQEFRYTAALLNAFSGGGISSLQNLNSWIASSDANVFVTNHDTERTGGGLTFQSPSNEYVTGMIFSLAYPYGNTVTILSSYQFSSFDDGGPNGGAGECSGTGGTGGWLCQHRWVAVAGMVGFRNHVGPTAALTDWVSPQSQQIAFGRGSLGFVAINNADSAWSTTFTTSLPAGSYCDVVSGTSTSGKCTGLGITVSGGTFTATVPARSAIAIHTGALGTGSGTVSSGTIAVTFQETATTTFGENIFLAGSISQLGTWDPASSIPLSSATYPVWSVTVNIPANTDFQYKFIRKETDGSIVWESDPNRENLTVSSGSETITSTWR</sequence>
<evidence type="ECO:0000256" key="10">
    <source>
        <dbReference type="ARBA" id="ARBA00023326"/>
    </source>
</evidence>
<keyword evidence="7" id="KW-0106">Calcium</keyword>
<dbReference type="AlphaFoldDB" id="A0A8H5H7U0"/>
<keyword evidence="6 12" id="KW-0378">Hydrolase</keyword>
<accession>A0A8H5H7U0</accession>
<dbReference type="PANTHER" id="PTHR43447">
    <property type="entry name" value="ALPHA-AMYLASE"/>
    <property type="match status" value="1"/>
</dbReference>
<comment type="cofactor">
    <cofactor evidence="2">
        <name>Ca(2+)</name>
        <dbReference type="ChEBI" id="CHEBI:29108"/>
    </cofactor>
</comment>
<dbReference type="Pfam" id="PF00686">
    <property type="entry name" value="CBM_20"/>
    <property type="match status" value="1"/>
</dbReference>
<dbReference type="Gene3D" id="2.60.40.1180">
    <property type="entry name" value="Golgi alpha-mannosidase II"/>
    <property type="match status" value="1"/>
</dbReference>
<keyword evidence="16" id="KW-1185">Reference proteome</keyword>
<feature type="compositionally biased region" description="Polar residues" evidence="13">
    <location>
        <begin position="683"/>
        <end position="699"/>
    </location>
</feature>
<feature type="region of interest" description="Disordered" evidence="13">
    <location>
        <begin position="680"/>
        <end position="699"/>
    </location>
</feature>
<evidence type="ECO:0000256" key="7">
    <source>
        <dbReference type="ARBA" id="ARBA00022837"/>
    </source>
</evidence>
<dbReference type="GO" id="GO:2001070">
    <property type="term" value="F:starch binding"/>
    <property type="evidence" value="ECO:0007669"/>
    <property type="project" value="InterPro"/>
</dbReference>
<organism evidence="15 16">
    <name type="scientific">Collybiopsis confluens</name>
    <dbReference type="NCBI Taxonomy" id="2823264"/>
    <lineage>
        <taxon>Eukaryota</taxon>
        <taxon>Fungi</taxon>
        <taxon>Dikarya</taxon>
        <taxon>Basidiomycota</taxon>
        <taxon>Agaricomycotina</taxon>
        <taxon>Agaricomycetes</taxon>
        <taxon>Agaricomycetidae</taxon>
        <taxon>Agaricales</taxon>
        <taxon>Marasmiineae</taxon>
        <taxon>Omphalotaceae</taxon>
        <taxon>Collybiopsis</taxon>
    </lineage>
</organism>
<evidence type="ECO:0000256" key="12">
    <source>
        <dbReference type="RuleBase" id="RU361134"/>
    </source>
</evidence>
<dbReference type="Proteomes" id="UP000518752">
    <property type="component" value="Unassembled WGS sequence"/>
</dbReference>
<dbReference type="EMBL" id="JAACJN010000080">
    <property type="protein sequence ID" value="KAF5378000.1"/>
    <property type="molecule type" value="Genomic_DNA"/>
</dbReference>
<dbReference type="InterPro" id="IPR031319">
    <property type="entry name" value="A-amylase_C"/>
</dbReference>
<dbReference type="InterPro" id="IPR013784">
    <property type="entry name" value="Carb-bd-like_fold"/>
</dbReference>
<evidence type="ECO:0000256" key="11">
    <source>
        <dbReference type="RuleBase" id="RU003615"/>
    </source>
</evidence>
<dbReference type="GO" id="GO:0000272">
    <property type="term" value="P:polysaccharide catabolic process"/>
    <property type="evidence" value="ECO:0007669"/>
    <property type="project" value="UniProtKB-KW"/>
</dbReference>
<evidence type="ECO:0000256" key="1">
    <source>
        <dbReference type="ARBA" id="ARBA00000548"/>
    </source>
</evidence>
<dbReference type="SMART" id="SM01065">
    <property type="entry name" value="CBM_2"/>
    <property type="match status" value="1"/>
</dbReference>
<dbReference type="Pfam" id="PF02806">
    <property type="entry name" value="Alpha-amylase_C"/>
    <property type="match status" value="1"/>
</dbReference>
<protein>
    <recommendedName>
        <fullName evidence="4 12">Alpha-amylase</fullName>
        <ecNumber evidence="4 12">3.2.1.1</ecNumber>
    </recommendedName>
</protein>
<dbReference type="SUPFAM" id="SSF51445">
    <property type="entry name" value="(Trans)glycosidases"/>
    <property type="match status" value="1"/>
</dbReference>
<dbReference type="PROSITE" id="PS51166">
    <property type="entry name" value="CBM20"/>
    <property type="match status" value="1"/>
</dbReference>
<feature type="domain" description="CBM20" evidence="14">
    <location>
        <begin position="599"/>
        <end position="699"/>
    </location>
</feature>
<dbReference type="SMART" id="SM00642">
    <property type="entry name" value="Aamy"/>
    <property type="match status" value="1"/>
</dbReference>
<evidence type="ECO:0000256" key="8">
    <source>
        <dbReference type="ARBA" id="ARBA00023277"/>
    </source>
</evidence>
<evidence type="ECO:0000256" key="3">
    <source>
        <dbReference type="ARBA" id="ARBA00008061"/>
    </source>
</evidence>
<dbReference type="PRINTS" id="PR00110">
    <property type="entry name" value="ALPHAAMYLASE"/>
</dbReference>
<dbReference type="InterPro" id="IPR006046">
    <property type="entry name" value="Alpha_amylase"/>
</dbReference>
<dbReference type="Gene3D" id="3.20.20.80">
    <property type="entry name" value="Glycosidases"/>
    <property type="match status" value="1"/>
</dbReference>
<evidence type="ECO:0000256" key="6">
    <source>
        <dbReference type="ARBA" id="ARBA00022801"/>
    </source>
</evidence>
<dbReference type="InterPro" id="IPR017853">
    <property type="entry name" value="GH"/>
</dbReference>
<evidence type="ECO:0000256" key="5">
    <source>
        <dbReference type="ARBA" id="ARBA00022723"/>
    </source>
</evidence>
<keyword evidence="10" id="KW-0624">Polysaccharide degradation</keyword>
<keyword evidence="8 12" id="KW-0119">Carbohydrate metabolism</keyword>
<evidence type="ECO:0000256" key="4">
    <source>
        <dbReference type="ARBA" id="ARBA00012595"/>
    </source>
</evidence>
<dbReference type="SUPFAM" id="SSF49452">
    <property type="entry name" value="Starch-binding domain-like"/>
    <property type="match status" value="1"/>
</dbReference>
<dbReference type="InterPro" id="IPR002044">
    <property type="entry name" value="CBM20"/>
</dbReference>
<dbReference type="GO" id="GO:0046872">
    <property type="term" value="F:metal ion binding"/>
    <property type="evidence" value="ECO:0007669"/>
    <property type="project" value="UniProtKB-KW"/>
</dbReference>
<keyword evidence="5" id="KW-0479">Metal-binding</keyword>
<dbReference type="EC" id="3.2.1.1" evidence="4 12"/>
<dbReference type="OrthoDB" id="550577at2759"/>
<evidence type="ECO:0000256" key="9">
    <source>
        <dbReference type="ARBA" id="ARBA00023295"/>
    </source>
</evidence>
<dbReference type="Gene3D" id="2.60.40.10">
    <property type="entry name" value="Immunoglobulins"/>
    <property type="match status" value="1"/>
</dbReference>
<dbReference type="InterPro" id="IPR013780">
    <property type="entry name" value="Glyco_hydro_b"/>
</dbReference>
<dbReference type="InterPro" id="IPR013783">
    <property type="entry name" value="Ig-like_fold"/>
</dbReference>
<dbReference type="InterPro" id="IPR006047">
    <property type="entry name" value="GH13_cat_dom"/>
</dbReference>
<evidence type="ECO:0000256" key="13">
    <source>
        <dbReference type="SAM" id="MobiDB-lite"/>
    </source>
</evidence>
<dbReference type="SMART" id="SM00632">
    <property type="entry name" value="Aamy_C"/>
    <property type="match status" value="1"/>
</dbReference>
<evidence type="ECO:0000313" key="15">
    <source>
        <dbReference type="EMBL" id="KAF5378000.1"/>
    </source>
</evidence>